<feature type="region of interest" description="Disordered" evidence="1">
    <location>
        <begin position="1"/>
        <end position="56"/>
    </location>
</feature>
<accession>A0ABD0PZ49</accession>
<evidence type="ECO:0008006" key="4">
    <source>
        <dbReference type="Google" id="ProtNLM"/>
    </source>
</evidence>
<protein>
    <recommendedName>
        <fullName evidence="4">MHC class I antigen</fullName>
    </recommendedName>
</protein>
<dbReference type="EMBL" id="JAMKFB020000013">
    <property type="protein sequence ID" value="KAL0178713.1"/>
    <property type="molecule type" value="Genomic_DNA"/>
</dbReference>
<reference evidence="2 3" key="1">
    <citation type="submission" date="2024-05" db="EMBL/GenBank/DDBJ databases">
        <title>Genome sequencing and assembly of Indian major carp, Cirrhinus mrigala (Hamilton, 1822).</title>
        <authorList>
            <person name="Mohindra V."/>
            <person name="Chowdhury L.M."/>
            <person name="Lal K."/>
            <person name="Jena J.K."/>
        </authorList>
    </citation>
    <scope>NUCLEOTIDE SEQUENCE [LARGE SCALE GENOMIC DNA]</scope>
    <source>
        <strain evidence="2">CM1030</strain>
        <tissue evidence="2">Blood</tissue>
    </source>
</reference>
<feature type="non-terminal residue" evidence="2">
    <location>
        <position position="56"/>
    </location>
</feature>
<dbReference type="Proteomes" id="UP001529510">
    <property type="component" value="Unassembled WGS sequence"/>
</dbReference>
<comment type="caution">
    <text evidence="2">The sequence shown here is derived from an EMBL/GenBank/DDBJ whole genome shotgun (WGS) entry which is preliminary data.</text>
</comment>
<feature type="non-terminal residue" evidence="2">
    <location>
        <position position="1"/>
    </location>
</feature>
<keyword evidence="3" id="KW-1185">Reference proteome</keyword>
<evidence type="ECO:0000313" key="3">
    <source>
        <dbReference type="Proteomes" id="UP001529510"/>
    </source>
</evidence>
<organism evidence="2 3">
    <name type="scientific">Cirrhinus mrigala</name>
    <name type="common">Mrigala</name>
    <dbReference type="NCBI Taxonomy" id="683832"/>
    <lineage>
        <taxon>Eukaryota</taxon>
        <taxon>Metazoa</taxon>
        <taxon>Chordata</taxon>
        <taxon>Craniata</taxon>
        <taxon>Vertebrata</taxon>
        <taxon>Euteleostomi</taxon>
        <taxon>Actinopterygii</taxon>
        <taxon>Neopterygii</taxon>
        <taxon>Teleostei</taxon>
        <taxon>Ostariophysi</taxon>
        <taxon>Cypriniformes</taxon>
        <taxon>Cyprinidae</taxon>
        <taxon>Labeoninae</taxon>
        <taxon>Labeonini</taxon>
        <taxon>Cirrhinus</taxon>
    </lineage>
</organism>
<proteinExistence type="predicted"/>
<sequence length="56" mass="5631">CVGGPGGEPGVQWRSGADPSVPEGRVRSQEPPRRPASPGGHAASALPGGTQQGHHR</sequence>
<evidence type="ECO:0000313" key="2">
    <source>
        <dbReference type="EMBL" id="KAL0178713.1"/>
    </source>
</evidence>
<name>A0ABD0PZ49_CIRMR</name>
<feature type="compositionally biased region" description="Basic and acidic residues" evidence="1">
    <location>
        <begin position="24"/>
        <end position="33"/>
    </location>
</feature>
<evidence type="ECO:0000256" key="1">
    <source>
        <dbReference type="SAM" id="MobiDB-lite"/>
    </source>
</evidence>
<dbReference type="AlphaFoldDB" id="A0ABD0PZ49"/>
<gene>
    <name evidence="2" type="ORF">M9458_027607</name>
</gene>